<protein>
    <submittedName>
        <fullName evidence="1">Uncharacterized protein</fullName>
    </submittedName>
</protein>
<name>A0A4Z1IMN1_9HELO</name>
<dbReference type="AlphaFoldDB" id="A0A4Z1IMN1"/>
<dbReference type="OrthoDB" id="6105938at2759"/>
<evidence type="ECO:0000313" key="1">
    <source>
        <dbReference type="EMBL" id="TGO61834.1"/>
    </source>
</evidence>
<evidence type="ECO:0000313" key="2">
    <source>
        <dbReference type="Proteomes" id="UP000297527"/>
    </source>
</evidence>
<proteinExistence type="predicted"/>
<sequence>MPPRRPNIAGDFDRYFGNKLCADVKIPGAWNLGSINACRKVGLSVVFVVWEEERWDGIEILWAGDWRLETGVWSLESLDF</sequence>
<accession>A0A4Z1IMN1</accession>
<gene>
    <name evidence="1" type="ORF">BCON_0024g00350</name>
</gene>
<dbReference type="Proteomes" id="UP000297527">
    <property type="component" value="Unassembled WGS sequence"/>
</dbReference>
<organism evidence="1 2">
    <name type="scientific">Botryotinia convoluta</name>
    <dbReference type="NCBI Taxonomy" id="54673"/>
    <lineage>
        <taxon>Eukaryota</taxon>
        <taxon>Fungi</taxon>
        <taxon>Dikarya</taxon>
        <taxon>Ascomycota</taxon>
        <taxon>Pezizomycotina</taxon>
        <taxon>Leotiomycetes</taxon>
        <taxon>Helotiales</taxon>
        <taxon>Sclerotiniaceae</taxon>
        <taxon>Botryotinia</taxon>
    </lineage>
</organism>
<comment type="caution">
    <text evidence="1">The sequence shown here is derived from an EMBL/GenBank/DDBJ whole genome shotgun (WGS) entry which is preliminary data.</text>
</comment>
<reference evidence="1 2" key="1">
    <citation type="submission" date="2017-12" db="EMBL/GenBank/DDBJ databases">
        <title>Comparative genomics of Botrytis spp.</title>
        <authorList>
            <person name="Valero-Jimenez C.A."/>
            <person name="Tapia P."/>
            <person name="Veloso J."/>
            <person name="Silva-Moreno E."/>
            <person name="Staats M."/>
            <person name="Valdes J.H."/>
            <person name="Van Kan J.A.L."/>
        </authorList>
    </citation>
    <scope>NUCLEOTIDE SEQUENCE [LARGE SCALE GENOMIC DNA]</scope>
    <source>
        <strain evidence="1 2">MUCL11595</strain>
    </source>
</reference>
<keyword evidence="2" id="KW-1185">Reference proteome</keyword>
<dbReference type="EMBL" id="PQXN01000024">
    <property type="protein sequence ID" value="TGO61834.1"/>
    <property type="molecule type" value="Genomic_DNA"/>
</dbReference>